<comment type="caution">
    <text evidence="13">The sequence shown here is derived from an EMBL/GenBank/DDBJ whole genome shotgun (WGS) entry which is preliminary data.</text>
</comment>
<evidence type="ECO:0000313" key="13">
    <source>
        <dbReference type="EMBL" id="PKN02640.1"/>
    </source>
</evidence>
<name>A0A2N2F355_9BACT</name>
<dbReference type="EMBL" id="PHAO01000001">
    <property type="protein sequence ID" value="PKN02640.1"/>
    <property type="molecule type" value="Genomic_DNA"/>
</dbReference>
<organism evidence="13 14">
    <name type="scientific">Candidatus Dojkabacteria bacterium HGW-Dojkabacteria-1</name>
    <dbReference type="NCBI Taxonomy" id="2013761"/>
    <lineage>
        <taxon>Bacteria</taxon>
        <taxon>Candidatus Dojkabacteria</taxon>
    </lineage>
</organism>
<dbReference type="Pfam" id="PF03071">
    <property type="entry name" value="GNT-I"/>
    <property type="match status" value="1"/>
</dbReference>
<keyword evidence="12" id="KW-0464">Manganese</keyword>
<dbReference type="SUPFAM" id="SSF53448">
    <property type="entry name" value="Nucleotide-diphospho-sugar transferases"/>
    <property type="match status" value="1"/>
</dbReference>
<proteinExistence type="predicted"/>
<dbReference type="Proteomes" id="UP000233417">
    <property type="component" value="Unassembled WGS sequence"/>
</dbReference>
<dbReference type="UniPathway" id="UPA00378"/>
<evidence type="ECO:0000256" key="2">
    <source>
        <dbReference type="ARBA" id="ARBA00004323"/>
    </source>
</evidence>
<keyword evidence="4" id="KW-0328">Glycosyltransferase</keyword>
<comment type="subcellular location">
    <subcellularLocation>
        <location evidence="2">Golgi apparatus membrane</location>
        <topology evidence="2">Single-pass type II membrane protein</topology>
    </subcellularLocation>
</comment>
<keyword evidence="11" id="KW-0472">Membrane</keyword>
<keyword evidence="5 13" id="KW-0808">Transferase</keyword>
<comment type="cofactor">
    <cofactor evidence="1">
        <name>Mn(2+)</name>
        <dbReference type="ChEBI" id="CHEBI:29035"/>
    </cofactor>
</comment>
<keyword evidence="9" id="KW-1133">Transmembrane helix</keyword>
<dbReference type="Gene3D" id="3.90.550.10">
    <property type="entry name" value="Spore Coat Polysaccharide Biosynthesis Protein SpsA, Chain A"/>
    <property type="match status" value="1"/>
</dbReference>
<dbReference type="AlphaFoldDB" id="A0A2N2F355"/>
<evidence type="ECO:0000256" key="5">
    <source>
        <dbReference type="ARBA" id="ARBA00022679"/>
    </source>
</evidence>
<evidence type="ECO:0000256" key="1">
    <source>
        <dbReference type="ARBA" id="ARBA00001936"/>
    </source>
</evidence>
<evidence type="ECO:0000256" key="3">
    <source>
        <dbReference type="ARBA" id="ARBA00004922"/>
    </source>
</evidence>
<accession>A0A2N2F355</accession>
<keyword evidence="6" id="KW-0812">Transmembrane</keyword>
<evidence type="ECO:0000256" key="10">
    <source>
        <dbReference type="ARBA" id="ARBA00023034"/>
    </source>
</evidence>
<keyword evidence="7" id="KW-0479">Metal-binding</keyword>
<gene>
    <name evidence="13" type="ORF">CVU76_01210</name>
</gene>
<dbReference type="GO" id="GO:0008375">
    <property type="term" value="F:acetylglucosaminyltransferase activity"/>
    <property type="evidence" value="ECO:0007669"/>
    <property type="project" value="InterPro"/>
</dbReference>
<dbReference type="InterPro" id="IPR029044">
    <property type="entry name" value="Nucleotide-diphossugar_trans"/>
</dbReference>
<evidence type="ECO:0000256" key="9">
    <source>
        <dbReference type="ARBA" id="ARBA00022989"/>
    </source>
</evidence>
<protein>
    <submittedName>
        <fullName evidence="13">Sugar transferase</fullName>
    </submittedName>
</protein>
<comment type="pathway">
    <text evidence="3">Protein modification; protein glycosylation.</text>
</comment>
<evidence type="ECO:0000256" key="6">
    <source>
        <dbReference type="ARBA" id="ARBA00022692"/>
    </source>
</evidence>
<evidence type="ECO:0000256" key="12">
    <source>
        <dbReference type="ARBA" id="ARBA00023211"/>
    </source>
</evidence>
<evidence type="ECO:0000256" key="11">
    <source>
        <dbReference type="ARBA" id="ARBA00023136"/>
    </source>
</evidence>
<reference evidence="13 14" key="1">
    <citation type="journal article" date="2017" name="ISME J.">
        <title>Potential for microbial H2 and metal transformations associated with novel bacteria and archaea in deep terrestrial subsurface sediments.</title>
        <authorList>
            <person name="Hernsdorf A.W."/>
            <person name="Amano Y."/>
            <person name="Miyakawa K."/>
            <person name="Ise K."/>
            <person name="Suzuki Y."/>
            <person name="Anantharaman K."/>
            <person name="Probst A."/>
            <person name="Burstein D."/>
            <person name="Thomas B.C."/>
            <person name="Banfield J.F."/>
        </authorList>
    </citation>
    <scope>NUCLEOTIDE SEQUENCE [LARGE SCALE GENOMIC DNA]</scope>
    <source>
        <strain evidence="13">HGW-Dojkabacteria-1</strain>
    </source>
</reference>
<evidence type="ECO:0000256" key="8">
    <source>
        <dbReference type="ARBA" id="ARBA00022968"/>
    </source>
</evidence>
<sequence length="312" mass="36362">MELKDVAIIVFTYGRLDHTKITLESLASNRGFKNHPVIVYSDGPKAGHEEKVLSVRNFLKDFRKNHKNIEIKQRTNNLGLEKSIISGITEALKKYSAVIVIEDDIRTSPAFLNFMTTMLSKYKDDKRIGSISGYTHSREIMQIPDSYEYDIFFVPRTSSWGWATWRDRWEDVDWNVSNIEKFRKDKNEQYNFNKGGKDLSGMLIKQVEKGIDTWDIQWSYHNFKKNRLTIYPTISYVENIGHDGTGIHCGISSSFVNSKLNMKTNLSLPKDVFLDGYLVNKYKRVFEMTPTKFVRLAFNKAIFEFKKFLKIS</sequence>
<evidence type="ECO:0000256" key="7">
    <source>
        <dbReference type="ARBA" id="ARBA00022723"/>
    </source>
</evidence>
<evidence type="ECO:0000313" key="14">
    <source>
        <dbReference type="Proteomes" id="UP000233417"/>
    </source>
</evidence>
<keyword evidence="10" id="KW-0333">Golgi apparatus</keyword>
<dbReference type="InterPro" id="IPR004139">
    <property type="entry name" value="Glyco_trans_13"/>
</dbReference>
<dbReference type="GO" id="GO:0046872">
    <property type="term" value="F:metal ion binding"/>
    <property type="evidence" value="ECO:0007669"/>
    <property type="project" value="UniProtKB-KW"/>
</dbReference>
<evidence type="ECO:0000256" key="4">
    <source>
        <dbReference type="ARBA" id="ARBA00022676"/>
    </source>
</evidence>
<keyword evidence="8" id="KW-0735">Signal-anchor</keyword>